<keyword evidence="2" id="KW-1015">Disulfide bond</keyword>
<dbReference type="SMART" id="SM00680">
    <property type="entry name" value="CLIP"/>
    <property type="match status" value="1"/>
</dbReference>
<dbReference type="STRING" id="407821.A0A087UNJ4"/>
<feature type="region of interest" description="Disordered" evidence="3">
    <location>
        <begin position="134"/>
        <end position="156"/>
    </location>
</feature>
<evidence type="ECO:0000313" key="6">
    <source>
        <dbReference type="Proteomes" id="UP000054359"/>
    </source>
</evidence>
<reference evidence="5 6" key="1">
    <citation type="submission" date="2013-11" db="EMBL/GenBank/DDBJ databases">
        <title>Genome sequencing of Stegodyphus mimosarum.</title>
        <authorList>
            <person name="Bechsgaard J."/>
        </authorList>
    </citation>
    <scope>NUCLEOTIDE SEQUENCE [LARGE SCALE GENOMIC DNA]</scope>
</reference>
<dbReference type="PROSITE" id="PS51888">
    <property type="entry name" value="CLIP"/>
    <property type="match status" value="1"/>
</dbReference>
<evidence type="ECO:0000259" key="4">
    <source>
        <dbReference type="PROSITE" id="PS51888"/>
    </source>
</evidence>
<feature type="domain" description="Clip" evidence="4">
    <location>
        <begin position="34"/>
        <end position="77"/>
    </location>
</feature>
<dbReference type="OrthoDB" id="6348928at2759"/>
<dbReference type="EMBL" id="KK120746">
    <property type="protein sequence ID" value="KFM78933.1"/>
    <property type="molecule type" value="Genomic_DNA"/>
</dbReference>
<evidence type="ECO:0000256" key="3">
    <source>
        <dbReference type="SAM" id="MobiDB-lite"/>
    </source>
</evidence>
<name>A0A087UNJ4_STEMI</name>
<dbReference type="InterPro" id="IPR009003">
    <property type="entry name" value="Peptidase_S1_PA"/>
</dbReference>
<dbReference type="InterPro" id="IPR022700">
    <property type="entry name" value="CLIP"/>
</dbReference>
<proteinExistence type="predicted"/>
<accession>A0A087UNJ4</accession>
<feature type="compositionally biased region" description="Low complexity" evidence="3">
    <location>
        <begin position="137"/>
        <end position="156"/>
    </location>
</feature>
<dbReference type="Proteomes" id="UP000054359">
    <property type="component" value="Unassembled WGS sequence"/>
</dbReference>
<gene>
    <name evidence="5" type="ORF">X975_17945</name>
</gene>
<keyword evidence="1" id="KW-0732">Signal</keyword>
<sequence>MTLGQLNHLPDKAQQRQLGLFSELGLSSLTSVNHCRTPDGLPGECGEISRCLYLLFDVVRLRRSVCFRNLFMVGICCPGFSSTTTVVPETNTTVQLEVTTEATTVTTEVESTTVKVTERPRLTIAPFKRFHHKSTKRPLTTTTTEEPTTLGPPSTTAKTIEIFTTTAKPTEAPYILATEASSQNITYASALRCGTSGRDGRIVGGYEANPGQWPWMV</sequence>
<feature type="non-terminal residue" evidence="5">
    <location>
        <position position="217"/>
    </location>
</feature>
<organism evidence="5 6">
    <name type="scientific">Stegodyphus mimosarum</name>
    <name type="common">African social velvet spider</name>
    <dbReference type="NCBI Taxonomy" id="407821"/>
    <lineage>
        <taxon>Eukaryota</taxon>
        <taxon>Metazoa</taxon>
        <taxon>Ecdysozoa</taxon>
        <taxon>Arthropoda</taxon>
        <taxon>Chelicerata</taxon>
        <taxon>Arachnida</taxon>
        <taxon>Araneae</taxon>
        <taxon>Araneomorphae</taxon>
        <taxon>Entelegynae</taxon>
        <taxon>Eresoidea</taxon>
        <taxon>Eresidae</taxon>
        <taxon>Stegodyphus</taxon>
    </lineage>
</organism>
<keyword evidence="6" id="KW-1185">Reference proteome</keyword>
<protein>
    <recommendedName>
        <fullName evidence="4">Clip domain-containing protein</fullName>
    </recommendedName>
</protein>
<evidence type="ECO:0000256" key="1">
    <source>
        <dbReference type="ARBA" id="ARBA00022729"/>
    </source>
</evidence>
<evidence type="ECO:0000256" key="2">
    <source>
        <dbReference type="ARBA" id="ARBA00023157"/>
    </source>
</evidence>
<dbReference type="SUPFAM" id="SSF50494">
    <property type="entry name" value="Trypsin-like serine proteases"/>
    <property type="match status" value="1"/>
</dbReference>
<dbReference type="AlphaFoldDB" id="A0A087UNJ4"/>
<evidence type="ECO:0000313" key="5">
    <source>
        <dbReference type="EMBL" id="KFM78933.1"/>
    </source>
</evidence>